<keyword evidence="1" id="KW-0547">Nucleotide-binding</keyword>
<protein>
    <recommendedName>
        <fullName evidence="8">Dynamin-type G domain-containing protein</fullName>
    </recommendedName>
</protein>
<feature type="domain" description="Dynamin-type G" evidence="5">
    <location>
        <begin position="169"/>
        <end position="430"/>
    </location>
</feature>
<dbReference type="Gene3D" id="1.20.120.1240">
    <property type="entry name" value="Dynamin, middle domain"/>
    <property type="match status" value="1"/>
</dbReference>
<evidence type="ECO:0000259" key="5">
    <source>
        <dbReference type="PROSITE" id="PS51718"/>
    </source>
</evidence>
<name>A0A022Q695_ERYGU</name>
<gene>
    <name evidence="6" type="ORF">MIMGU_mgv1a001638mg</name>
</gene>
<dbReference type="Pfam" id="PF00350">
    <property type="entry name" value="Dynamin_N"/>
    <property type="match status" value="1"/>
</dbReference>
<dbReference type="SMART" id="SM00028">
    <property type="entry name" value="TPR"/>
    <property type="match status" value="3"/>
</dbReference>
<dbReference type="GO" id="GO:0005737">
    <property type="term" value="C:cytoplasm"/>
    <property type="evidence" value="ECO:0000318"/>
    <property type="project" value="GO_Central"/>
</dbReference>
<dbReference type="GO" id="GO:0016020">
    <property type="term" value="C:membrane"/>
    <property type="evidence" value="ECO:0000318"/>
    <property type="project" value="GO_Central"/>
</dbReference>
<dbReference type="STRING" id="4155.A0A022Q695"/>
<organism evidence="6 7">
    <name type="scientific">Erythranthe guttata</name>
    <name type="common">Yellow monkey flower</name>
    <name type="synonym">Mimulus guttatus</name>
    <dbReference type="NCBI Taxonomy" id="4155"/>
    <lineage>
        <taxon>Eukaryota</taxon>
        <taxon>Viridiplantae</taxon>
        <taxon>Streptophyta</taxon>
        <taxon>Embryophyta</taxon>
        <taxon>Tracheophyta</taxon>
        <taxon>Spermatophyta</taxon>
        <taxon>Magnoliopsida</taxon>
        <taxon>eudicotyledons</taxon>
        <taxon>Gunneridae</taxon>
        <taxon>Pentapetalae</taxon>
        <taxon>asterids</taxon>
        <taxon>lamiids</taxon>
        <taxon>Lamiales</taxon>
        <taxon>Phrymaceae</taxon>
        <taxon>Erythranthe</taxon>
    </lineage>
</organism>
<evidence type="ECO:0000256" key="2">
    <source>
        <dbReference type="ARBA" id="ARBA00023134"/>
    </source>
</evidence>
<evidence type="ECO:0000256" key="3">
    <source>
        <dbReference type="ARBA" id="ARBA00023175"/>
    </source>
</evidence>
<dbReference type="FunFam" id="3.40.50.300:FF:001237">
    <property type="entry name" value="Dynamin-related protein 4C"/>
    <property type="match status" value="1"/>
</dbReference>
<dbReference type="InterPro" id="IPR022812">
    <property type="entry name" value="Dynamin"/>
</dbReference>
<accession>A0A022Q695</accession>
<evidence type="ECO:0000313" key="6">
    <source>
        <dbReference type="EMBL" id="EYU23466.1"/>
    </source>
</evidence>
<sequence length="781" mass="86901">MDSGAMTKGNAAFAAGNYSDAVRHFTDGINSSPNNHVLYSNRSAAYAGLNKFSEAISDAQKTVELRPVWSKGYSRLAAAHMGRHNYDDAVSSYKRASARSSASPPVVDSVPQLNLLKINNEDYEEEEEEDKSIVVSAHNAPIVSSYNDKIRPLLDTIDRLRHLKVMQEGIQLPTIVVVGDQSSGKSSVLESLAGISLPRGQGICTRVPLIMRLQNHPNPNPEIFLEFNGKTVPTDEENISDAISLATEEIAGKGKGISNKPLTLVVKKNGVPDLTMVDLPGITRVPVHGQPDDIYEQISKIIMEFITPEESIILNVLSAGIDFSICESIRMSQKVDKTGQRTLAVVTKADKSPEGLLEKVTADDVSIGLGYVCVRNRIGDESYEEARAEEARLFDTHRHLSKINKSIVGIPVLAERLVKIQATIIVKCLPGIVTKINEKLSANVEELNKLPKHLTSVSEAMTTFMYILGCAKESLRKILIRGEFDEYPDEKEMHGTARVFEMLNKYSKELQSATDANGSKKFLLDELKVLEETKAIGLPNFLPKAAFLTLLQNKVKSISTIPSDFVENLWGYVENVVVSVLLRHSVNYPQLVSSTRRAAKKLIAKMKQRSFDYVNDIVEMEKLTDYTCNPEYTASWSKLMAHQDNFKKAVKSPNSNSCIGSGVLATTNVDHLYELREDTVQEAFDVKMRMMAYWEIVLRRMVDNMALHLLFNVQKLVNKDVEMEIVNEVIGPKGNGLENILEESPSVAGRRHKLKNSIELLRESKDVVANIMDMITDKFDY</sequence>
<dbReference type="InterPro" id="IPR011990">
    <property type="entry name" value="TPR-like_helical_dom_sf"/>
</dbReference>
<dbReference type="PROSITE" id="PS51388">
    <property type="entry name" value="GED"/>
    <property type="match status" value="1"/>
</dbReference>
<dbReference type="InterPro" id="IPR003130">
    <property type="entry name" value="GED"/>
</dbReference>
<dbReference type="InterPro" id="IPR019734">
    <property type="entry name" value="TPR_rpt"/>
</dbReference>
<dbReference type="CDD" id="cd08771">
    <property type="entry name" value="DLP_1"/>
    <property type="match status" value="1"/>
</dbReference>
<dbReference type="InterPro" id="IPR020850">
    <property type="entry name" value="GED_dom"/>
</dbReference>
<dbReference type="GO" id="GO:0008017">
    <property type="term" value="F:microtubule binding"/>
    <property type="evidence" value="ECO:0000318"/>
    <property type="project" value="GO_Central"/>
</dbReference>
<evidence type="ECO:0000313" key="7">
    <source>
        <dbReference type="Proteomes" id="UP000030748"/>
    </source>
</evidence>
<dbReference type="InterPro" id="IPR030381">
    <property type="entry name" value="G_DYNAMIN_dom"/>
</dbReference>
<dbReference type="InterPro" id="IPR001401">
    <property type="entry name" value="Dynamin_GTPase"/>
</dbReference>
<dbReference type="PANTHER" id="PTHR11566">
    <property type="entry name" value="DYNAMIN"/>
    <property type="match status" value="1"/>
</dbReference>
<dbReference type="GO" id="GO:0005874">
    <property type="term" value="C:microtubule"/>
    <property type="evidence" value="ECO:0000318"/>
    <property type="project" value="GO_Central"/>
</dbReference>
<proteinExistence type="predicted"/>
<keyword evidence="2" id="KW-0342">GTP-binding</keyword>
<dbReference type="Gene3D" id="3.40.50.300">
    <property type="entry name" value="P-loop containing nucleotide triphosphate hydrolases"/>
    <property type="match status" value="1"/>
</dbReference>
<dbReference type="InterPro" id="IPR000375">
    <property type="entry name" value="Dynamin_stalk"/>
</dbReference>
<dbReference type="SUPFAM" id="SSF52540">
    <property type="entry name" value="P-loop containing nucleoside triphosphate hydrolases"/>
    <property type="match status" value="1"/>
</dbReference>
<reference evidence="6 7" key="1">
    <citation type="journal article" date="2013" name="Proc. Natl. Acad. Sci. U.S.A.">
        <title>Fine-scale variation in meiotic recombination in Mimulus inferred from population shotgun sequencing.</title>
        <authorList>
            <person name="Hellsten U."/>
            <person name="Wright K.M."/>
            <person name="Jenkins J."/>
            <person name="Shu S."/>
            <person name="Yuan Y."/>
            <person name="Wessler S.R."/>
            <person name="Schmutz J."/>
            <person name="Willis J.H."/>
            <person name="Rokhsar D.S."/>
        </authorList>
    </citation>
    <scope>NUCLEOTIDE SEQUENCE [LARGE SCALE GENOMIC DNA]</scope>
    <source>
        <strain evidence="7">cv. DUN x IM62</strain>
    </source>
</reference>
<keyword evidence="7" id="KW-1185">Reference proteome</keyword>
<dbReference type="GO" id="GO:0003924">
    <property type="term" value="F:GTPase activity"/>
    <property type="evidence" value="ECO:0000318"/>
    <property type="project" value="GO_Central"/>
</dbReference>
<dbReference type="EMBL" id="KI632162">
    <property type="protein sequence ID" value="EYU23466.1"/>
    <property type="molecule type" value="Genomic_DNA"/>
</dbReference>
<keyword evidence="3" id="KW-0505">Motor protein</keyword>
<dbReference type="Pfam" id="PF02212">
    <property type="entry name" value="GED"/>
    <property type="match status" value="1"/>
</dbReference>
<dbReference type="Pfam" id="PF01031">
    <property type="entry name" value="Dynamin_M"/>
    <property type="match status" value="1"/>
</dbReference>
<evidence type="ECO:0000259" key="4">
    <source>
        <dbReference type="PROSITE" id="PS51388"/>
    </source>
</evidence>
<feature type="domain" description="GED" evidence="4">
    <location>
        <begin position="683"/>
        <end position="776"/>
    </location>
</feature>
<dbReference type="GO" id="GO:0005525">
    <property type="term" value="F:GTP binding"/>
    <property type="evidence" value="ECO:0007669"/>
    <property type="project" value="UniProtKB-KW"/>
</dbReference>
<dbReference type="Proteomes" id="UP000030748">
    <property type="component" value="Unassembled WGS sequence"/>
</dbReference>
<dbReference type="SUPFAM" id="SSF48452">
    <property type="entry name" value="TPR-like"/>
    <property type="match status" value="1"/>
</dbReference>
<dbReference type="InterPro" id="IPR045063">
    <property type="entry name" value="Dynamin_N"/>
</dbReference>
<dbReference type="PROSITE" id="PS51718">
    <property type="entry name" value="G_DYNAMIN_2"/>
    <property type="match status" value="1"/>
</dbReference>
<dbReference type="PANTHER" id="PTHR11566:SF173">
    <property type="entry name" value="DYNAMIN-RELATED PROTEIN 4C"/>
    <property type="match status" value="1"/>
</dbReference>
<dbReference type="SMART" id="SM00053">
    <property type="entry name" value="DYNc"/>
    <property type="match status" value="1"/>
</dbReference>
<evidence type="ECO:0008006" key="8">
    <source>
        <dbReference type="Google" id="ProtNLM"/>
    </source>
</evidence>
<dbReference type="InterPro" id="IPR027417">
    <property type="entry name" value="P-loop_NTPase"/>
</dbReference>
<dbReference type="AlphaFoldDB" id="A0A022Q695"/>
<evidence type="ECO:0000256" key="1">
    <source>
        <dbReference type="ARBA" id="ARBA00022741"/>
    </source>
</evidence>
<dbReference type="Gene3D" id="1.25.40.10">
    <property type="entry name" value="Tetratricopeptide repeat domain"/>
    <property type="match status" value="1"/>
</dbReference>
<dbReference type="SMART" id="SM00302">
    <property type="entry name" value="GED"/>
    <property type="match status" value="1"/>
</dbReference>
<dbReference type="PRINTS" id="PR00195">
    <property type="entry name" value="DYNAMIN"/>
</dbReference>